<feature type="domain" description="TLC" evidence="7">
    <location>
        <begin position="316"/>
        <end position="584"/>
    </location>
</feature>
<protein>
    <recommendedName>
        <fullName evidence="7">TLC domain-containing protein</fullName>
    </recommendedName>
</protein>
<dbReference type="GO" id="GO:0050291">
    <property type="term" value="F:sphingosine N-acyltransferase activity"/>
    <property type="evidence" value="ECO:0007669"/>
    <property type="project" value="InterPro"/>
</dbReference>
<feature type="transmembrane region" description="Helical" evidence="6">
    <location>
        <begin position="507"/>
        <end position="524"/>
    </location>
</feature>
<dbReference type="EMBL" id="HBIC01049524">
    <property type="protein sequence ID" value="CAE0296387.1"/>
    <property type="molecule type" value="Transcribed_RNA"/>
</dbReference>
<dbReference type="PANTHER" id="PTHR12560">
    <property type="entry name" value="LONGEVITY ASSURANCE FACTOR 1 LAG1"/>
    <property type="match status" value="1"/>
</dbReference>
<accession>A0A7S3HJ22</accession>
<evidence type="ECO:0000256" key="1">
    <source>
        <dbReference type="ARBA" id="ARBA00004141"/>
    </source>
</evidence>
<dbReference type="InterPro" id="IPR016439">
    <property type="entry name" value="Lag1/Lac1-like"/>
</dbReference>
<comment type="subcellular location">
    <subcellularLocation>
        <location evidence="1">Membrane</location>
        <topology evidence="1">Multi-pass membrane protein</topology>
    </subcellularLocation>
</comment>
<dbReference type="PANTHER" id="PTHR12560:SF0">
    <property type="entry name" value="LD18904P"/>
    <property type="match status" value="1"/>
</dbReference>
<sequence>MGGAYLKAGEYGETELNTSWSVFKEPLNSWTSLAYSVFGVAICYVGYVDYYALPAYAENRMTLDAGFSMMIGSFCFYLGISSFLFHASHTETWRKADAGMTSGICIPLAVFAIWDRVRLPGIDSYVMMSMCSFLLFTLTHGFVPYGSSDILLPGMILILWTLELLPRFGGAIHDDQYIYWLRCLFAVLGGALLRAIDIKRKAPRAKNGLLGVFFVLLALFRFLVGFTDDVTLCALLAGVVTVLNPARGHVFWHIASAYALYIWWYMLRIRPGDPETPYHGDNVLINLLLFIALKNGFRRLVMNIPPAYMSTDYQDRVRLVVEHLVFAVWGYYTVVVQPTVFHSWLYQPILCWFKPVYPSSAFMVYYTAKVASHTEDVLYLWFTGSTFTKPAALVNPTAASTIDAAANVISASMGLLVPGPAVRNVSEDSDVDPMRSKSTLSTMSNRSERAEGEHLRAFHHNIAAMMAVVSLFAGYAKIGSLVALCHDLCDVPLDVFKLLSLRNWRRAQIVTLIVTIAMYLYWRVYYFSSQVLTTIFFESKNMIDQVPCTPGDCTWYDVPERAPFLVCLSVLLALNIVSITRMVRVCYRLFTPNC</sequence>
<keyword evidence="2 6" id="KW-0812">Transmembrane</keyword>
<feature type="transmembrane region" description="Helical" evidence="6">
    <location>
        <begin position="250"/>
        <end position="267"/>
    </location>
</feature>
<keyword evidence="4 6" id="KW-0472">Membrane</keyword>
<organism evidence="8">
    <name type="scientific">Spumella elongata</name>
    <dbReference type="NCBI Taxonomy" id="89044"/>
    <lineage>
        <taxon>Eukaryota</taxon>
        <taxon>Sar</taxon>
        <taxon>Stramenopiles</taxon>
        <taxon>Ochrophyta</taxon>
        <taxon>Chrysophyceae</taxon>
        <taxon>Chromulinales</taxon>
        <taxon>Chromulinaceae</taxon>
        <taxon>Spumella</taxon>
    </lineage>
</organism>
<evidence type="ECO:0000259" key="7">
    <source>
        <dbReference type="Pfam" id="PF03798"/>
    </source>
</evidence>
<dbReference type="GO" id="GO:0005783">
    <property type="term" value="C:endoplasmic reticulum"/>
    <property type="evidence" value="ECO:0007669"/>
    <property type="project" value="TreeGrafter"/>
</dbReference>
<feature type="transmembrane region" description="Helical" evidence="6">
    <location>
        <begin position="65"/>
        <end position="85"/>
    </location>
</feature>
<dbReference type="GO" id="GO:0046513">
    <property type="term" value="P:ceramide biosynthetic process"/>
    <property type="evidence" value="ECO:0007669"/>
    <property type="project" value="InterPro"/>
</dbReference>
<feature type="transmembrane region" description="Helical" evidence="6">
    <location>
        <begin position="97"/>
        <end position="114"/>
    </location>
</feature>
<evidence type="ECO:0000256" key="5">
    <source>
        <dbReference type="SAM" id="MobiDB-lite"/>
    </source>
</evidence>
<evidence type="ECO:0000256" key="6">
    <source>
        <dbReference type="SAM" id="Phobius"/>
    </source>
</evidence>
<feature type="transmembrane region" description="Helical" evidence="6">
    <location>
        <begin position="33"/>
        <end position="53"/>
    </location>
</feature>
<proteinExistence type="predicted"/>
<feature type="transmembrane region" description="Helical" evidence="6">
    <location>
        <begin position="208"/>
        <end position="226"/>
    </location>
</feature>
<dbReference type="InterPro" id="IPR006634">
    <property type="entry name" value="TLC-dom"/>
</dbReference>
<feature type="compositionally biased region" description="Polar residues" evidence="5">
    <location>
        <begin position="436"/>
        <end position="445"/>
    </location>
</feature>
<evidence type="ECO:0000256" key="2">
    <source>
        <dbReference type="ARBA" id="ARBA00022692"/>
    </source>
</evidence>
<keyword evidence="3 6" id="KW-1133">Transmembrane helix</keyword>
<dbReference type="Pfam" id="PF03798">
    <property type="entry name" value="TRAM_LAG1_CLN8"/>
    <property type="match status" value="1"/>
</dbReference>
<evidence type="ECO:0000256" key="3">
    <source>
        <dbReference type="ARBA" id="ARBA00022989"/>
    </source>
</evidence>
<feature type="transmembrane region" description="Helical" evidence="6">
    <location>
        <begin position="126"/>
        <end position="143"/>
    </location>
</feature>
<evidence type="ECO:0000256" key="4">
    <source>
        <dbReference type="ARBA" id="ARBA00023136"/>
    </source>
</evidence>
<dbReference type="GO" id="GO:0016020">
    <property type="term" value="C:membrane"/>
    <property type="evidence" value="ECO:0007669"/>
    <property type="project" value="UniProtKB-SubCell"/>
</dbReference>
<feature type="transmembrane region" description="Helical" evidence="6">
    <location>
        <begin position="562"/>
        <end position="580"/>
    </location>
</feature>
<feature type="region of interest" description="Disordered" evidence="5">
    <location>
        <begin position="426"/>
        <end position="445"/>
    </location>
</feature>
<dbReference type="AlphaFoldDB" id="A0A7S3HJ22"/>
<reference evidence="8" key="1">
    <citation type="submission" date="2021-01" db="EMBL/GenBank/DDBJ databases">
        <authorList>
            <person name="Corre E."/>
            <person name="Pelletier E."/>
            <person name="Niang G."/>
            <person name="Scheremetjew M."/>
            <person name="Finn R."/>
            <person name="Kale V."/>
            <person name="Holt S."/>
            <person name="Cochrane G."/>
            <person name="Meng A."/>
            <person name="Brown T."/>
            <person name="Cohen L."/>
        </authorList>
    </citation>
    <scope>NUCLEOTIDE SEQUENCE</scope>
    <source>
        <strain evidence="8">CCAP 955/1</strain>
    </source>
</reference>
<gene>
    <name evidence="8" type="ORF">SELO1098_LOCUS25239</name>
</gene>
<name>A0A7S3HJ22_9STRA</name>
<evidence type="ECO:0000313" key="8">
    <source>
        <dbReference type="EMBL" id="CAE0296387.1"/>
    </source>
</evidence>
<feature type="transmembrane region" description="Helical" evidence="6">
    <location>
        <begin position="177"/>
        <end position="196"/>
    </location>
</feature>